<dbReference type="Pfam" id="PF16167">
    <property type="entry name" value="DUF4871"/>
    <property type="match status" value="1"/>
</dbReference>
<accession>A0ABY8XCL8</accession>
<name>A0ABY8XCL8_9BACL</name>
<sequence length="156" mass="17459">MRNRVILFLIFLIILVGCKSGKETVVRPSPTFYSDQVAMIGVEKKLGILGPDFVVNTANKYMWHFWDTNEELQLKSLRVEAINVKTKQKVKGLVKDVSTPQETLVWEYDSIGGPNNGADAHTPSILMLPSSGLWQLDAYLGGEYFESIIVNVKDPS</sequence>
<dbReference type="InterPro" id="IPR032366">
    <property type="entry name" value="DUF4871"/>
</dbReference>
<evidence type="ECO:0000313" key="2">
    <source>
        <dbReference type="Proteomes" id="UP001236415"/>
    </source>
</evidence>
<dbReference type="RefSeq" id="WP_285748580.1">
    <property type="nucleotide sequence ID" value="NZ_CP127162.1"/>
</dbReference>
<proteinExistence type="predicted"/>
<dbReference type="Gene3D" id="2.60.40.3830">
    <property type="match status" value="1"/>
</dbReference>
<evidence type="ECO:0000313" key="1">
    <source>
        <dbReference type="EMBL" id="WIV21115.1"/>
    </source>
</evidence>
<dbReference type="Proteomes" id="UP001236415">
    <property type="component" value="Chromosome"/>
</dbReference>
<dbReference type="EMBL" id="CP127162">
    <property type="protein sequence ID" value="WIV21115.1"/>
    <property type="molecule type" value="Genomic_DNA"/>
</dbReference>
<gene>
    <name evidence="1" type="ORF">QPK24_10785</name>
</gene>
<protein>
    <submittedName>
        <fullName evidence="1">DUF4871 domain-containing protein</fullName>
    </submittedName>
</protein>
<reference evidence="1 2" key="1">
    <citation type="submission" date="2023-06" db="EMBL/GenBank/DDBJ databases">
        <title>Paenibacillus polygonum sp. nov., an endophytic bacterium, isolated from Polygonum lapathifolium L. in Nanji Wetland National Nature Reserve, South of Poyang Lake, Jiangxi Province, China.</title>
        <authorList>
            <person name="Yu Z."/>
        </authorList>
    </citation>
    <scope>NUCLEOTIDE SEQUENCE [LARGE SCALE GENOMIC DNA]</scope>
    <source>
        <strain evidence="1 2">C31</strain>
    </source>
</reference>
<dbReference type="PROSITE" id="PS51257">
    <property type="entry name" value="PROKAR_LIPOPROTEIN"/>
    <property type="match status" value="1"/>
</dbReference>
<keyword evidence="2" id="KW-1185">Reference proteome</keyword>
<organism evidence="1 2">
    <name type="scientific">Paenibacillus polygoni</name>
    <dbReference type="NCBI Taxonomy" id="3050112"/>
    <lineage>
        <taxon>Bacteria</taxon>
        <taxon>Bacillati</taxon>
        <taxon>Bacillota</taxon>
        <taxon>Bacilli</taxon>
        <taxon>Bacillales</taxon>
        <taxon>Paenibacillaceae</taxon>
        <taxon>Paenibacillus</taxon>
    </lineage>
</organism>